<keyword evidence="2" id="KW-1185">Reference proteome</keyword>
<evidence type="ECO:0000313" key="1">
    <source>
        <dbReference type="EMBL" id="NMO22253.1"/>
    </source>
</evidence>
<proteinExistence type="predicted"/>
<comment type="caution">
    <text evidence="1">The sequence shown here is derived from an EMBL/GenBank/DDBJ whole genome shotgun (WGS) entry which is preliminary data.</text>
</comment>
<name>A0A848LY12_9BACT</name>
<reference evidence="1 2" key="1">
    <citation type="submission" date="2020-04" db="EMBL/GenBank/DDBJ databases">
        <title>Draft genome of Pyxidicoccus fallax type strain.</title>
        <authorList>
            <person name="Whitworth D.E."/>
        </authorList>
    </citation>
    <scope>NUCLEOTIDE SEQUENCE [LARGE SCALE GENOMIC DNA]</scope>
    <source>
        <strain evidence="1 2">DSM 14698</strain>
    </source>
</reference>
<sequence>MDSQMVELVGRNWLVTELLRAGLEVARPERDRGIDLIVYSDLDHQMGDFIACPIQLKAHSDRSFSVHKKYEKFRRLLLVHVWDLDRPSDTRAYALTYAESVGVAEAMEWTKTDSWKTGGRTGKPGYTTNRPSQELIRMLEPYLMTTEAWRAKINTIARMSISGAAF</sequence>
<dbReference type="Proteomes" id="UP000518300">
    <property type="component" value="Unassembled WGS sequence"/>
</dbReference>
<organism evidence="1 2">
    <name type="scientific">Pyxidicoccus fallax</name>
    <dbReference type="NCBI Taxonomy" id="394095"/>
    <lineage>
        <taxon>Bacteria</taxon>
        <taxon>Pseudomonadati</taxon>
        <taxon>Myxococcota</taxon>
        <taxon>Myxococcia</taxon>
        <taxon>Myxococcales</taxon>
        <taxon>Cystobacterineae</taxon>
        <taxon>Myxococcaceae</taxon>
        <taxon>Pyxidicoccus</taxon>
    </lineage>
</organism>
<evidence type="ECO:0008006" key="3">
    <source>
        <dbReference type="Google" id="ProtNLM"/>
    </source>
</evidence>
<dbReference type="RefSeq" id="WP_169351405.1">
    <property type="nucleotide sequence ID" value="NZ_JABBJJ010000401.1"/>
</dbReference>
<dbReference type="AlphaFoldDB" id="A0A848LY12"/>
<protein>
    <recommendedName>
        <fullName evidence="3">DUF4365 domain-containing protein</fullName>
    </recommendedName>
</protein>
<evidence type="ECO:0000313" key="2">
    <source>
        <dbReference type="Proteomes" id="UP000518300"/>
    </source>
</evidence>
<dbReference type="EMBL" id="JABBJJ010000401">
    <property type="protein sequence ID" value="NMO22253.1"/>
    <property type="molecule type" value="Genomic_DNA"/>
</dbReference>
<accession>A0A848LY12</accession>
<gene>
    <name evidence="1" type="ORF">HG543_46460</name>
</gene>